<feature type="compositionally biased region" description="Polar residues" evidence="2">
    <location>
        <begin position="61"/>
        <end position="74"/>
    </location>
</feature>
<feature type="region of interest" description="Disordered" evidence="2">
    <location>
        <begin position="240"/>
        <end position="283"/>
    </location>
</feature>
<feature type="region of interest" description="Disordered" evidence="2">
    <location>
        <begin position="1"/>
        <end position="226"/>
    </location>
</feature>
<dbReference type="EMBL" id="JACHIG010000019">
    <property type="protein sequence ID" value="MBB5035536.1"/>
    <property type="molecule type" value="Genomic_DNA"/>
</dbReference>
<feature type="compositionally biased region" description="Pro residues" evidence="2">
    <location>
        <begin position="429"/>
        <end position="445"/>
    </location>
</feature>
<evidence type="ECO:0000313" key="4">
    <source>
        <dbReference type="Proteomes" id="UP000590740"/>
    </source>
</evidence>
<comment type="caution">
    <text evidence="3">The sequence shown here is derived from an EMBL/GenBank/DDBJ whole genome shotgun (WGS) entry which is preliminary data.</text>
</comment>
<keyword evidence="1" id="KW-0175">Coiled coil</keyword>
<name>A0A7W7YG29_9BACT</name>
<proteinExistence type="predicted"/>
<protein>
    <submittedName>
        <fullName evidence="3">Uncharacterized protein</fullName>
    </submittedName>
</protein>
<feature type="compositionally biased region" description="Low complexity" evidence="2">
    <location>
        <begin position="142"/>
        <end position="152"/>
    </location>
</feature>
<organism evidence="3 4">
    <name type="scientific">Prosthecobacter vanneervenii</name>
    <dbReference type="NCBI Taxonomy" id="48466"/>
    <lineage>
        <taxon>Bacteria</taxon>
        <taxon>Pseudomonadati</taxon>
        <taxon>Verrucomicrobiota</taxon>
        <taxon>Verrucomicrobiia</taxon>
        <taxon>Verrucomicrobiales</taxon>
        <taxon>Verrucomicrobiaceae</taxon>
        <taxon>Prosthecobacter</taxon>
    </lineage>
</organism>
<feature type="compositionally biased region" description="Basic and acidic residues" evidence="2">
    <location>
        <begin position="415"/>
        <end position="425"/>
    </location>
</feature>
<evidence type="ECO:0000256" key="2">
    <source>
        <dbReference type="SAM" id="MobiDB-lite"/>
    </source>
</evidence>
<reference evidence="3 4" key="1">
    <citation type="submission" date="2020-08" db="EMBL/GenBank/DDBJ databases">
        <title>Genomic Encyclopedia of Type Strains, Phase IV (KMG-IV): sequencing the most valuable type-strain genomes for metagenomic binning, comparative biology and taxonomic classification.</title>
        <authorList>
            <person name="Goeker M."/>
        </authorList>
    </citation>
    <scope>NUCLEOTIDE SEQUENCE [LARGE SCALE GENOMIC DNA]</scope>
    <source>
        <strain evidence="3 4">DSM 12252</strain>
    </source>
</reference>
<feature type="compositionally biased region" description="Basic and acidic residues" evidence="2">
    <location>
        <begin position="106"/>
        <end position="132"/>
    </location>
</feature>
<accession>A0A7W7YG29</accession>
<evidence type="ECO:0000313" key="3">
    <source>
        <dbReference type="EMBL" id="MBB5035536.1"/>
    </source>
</evidence>
<feature type="region of interest" description="Disordered" evidence="2">
    <location>
        <begin position="402"/>
        <end position="457"/>
    </location>
</feature>
<keyword evidence="4" id="KW-1185">Reference proteome</keyword>
<feature type="compositionally biased region" description="Acidic residues" evidence="2">
    <location>
        <begin position="21"/>
        <end position="30"/>
    </location>
</feature>
<sequence length="457" mass="50363">MAFLFASSHLPASRVRRPDLEADDDHDENPEAMPRSGGVRASSHLPERREPEATYRALSQRGAQASARQLQYTEEATPHQDGVTAAKASGVFDAVRQQYNNGDSPHYMDEDGNLRPRNEARRQDSPALRDPRSPQFGARAPSRSPGTSSSVSHDTSPWYMPPITHEDLDPQHQEHDDATGSHSALNGRPEVHDLVYRTQGASPPKPGFQDFVHRYNGNPEEAGDHRSDYFHNVVAAADARGHLTPQSKSYGAAPDSRGNAGNSSFGNPLASTAPSPPPLTTQDVLDLADKSELGAAKRQFKARLAEQQRLSKELADAKQVLQANQDNIRSLQNLRETLKWTKKGYDYGRKRLPKHLRDKVDKIMEETGADPAAQIQSLDAMIKESEARTAGNEKAIQQAEEAYRQAFKATQDAAQRMRDLEEQKKRSPVSPPAPAPVPTPSPPPRSNTNCQHSLGRD</sequence>
<dbReference type="AlphaFoldDB" id="A0A7W7YG29"/>
<feature type="compositionally biased region" description="Basic and acidic residues" evidence="2">
    <location>
        <begin position="164"/>
        <end position="179"/>
    </location>
</feature>
<gene>
    <name evidence="3" type="ORF">HNQ65_005149</name>
</gene>
<feature type="coiled-coil region" evidence="1">
    <location>
        <begin position="304"/>
        <end position="334"/>
    </location>
</feature>
<evidence type="ECO:0000256" key="1">
    <source>
        <dbReference type="SAM" id="Coils"/>
    </source>
</evidence>
<dbReference type="Proteomes" id="UP000590740">
    <property type="component" value="Unassembled WGS sequence"/>
</dbReference>